<dbReference type="InterPro" id="IPR004089">
    <property type="entry name" value="MCPsignal_dom"/>
</dbReference>
<evidence type="ECO:0000313" key="4">
    <source>
        <dbReference type="EMBL" id="AFV11789.1"/>
    </source>
</evidence>
<proteinExistence type="predicted"/>
<keyword evidence="1 2" id="KW-0807">Transducer</keyword>
<dbReference type="PROSITE" id="PS50111">
    <property type="entry name" value="CHEMOTAXIS_TRANSDUC_2"/>
    <property type="match status" value="1"/>
</dbReference>
<dbReference type="GO" id="GO:0007165">
    <property type="term" value="P:signal transduction"/>
    <property type="evidence" value="ECO:0007669"/>
    <property type="project" value="UniProtKB-KW"/>
</dbReference>
<feature type="domain" description="Methyl-accepting transducer" evidence="3">
    <location>
        <begin position="102"/>
        <end position="284"/>
    </location>
</feature>
<protein>
    <submittedName>
        <fullName evidence="4">Methyl-accepting chemotaxis sensory transducer</fullName>
    </submittedName>
</protein>
<reference evidence="4 5" key="1">
    <citation type="journal article" date="2012" name="BMC Genomics">
        <title>Genome-guided analysis of physiological and morphological traits of the fermentative acetate oxidizer Thermacetogenium phaeum.</title>
        <authorList>
            <person name="Oehler D."/>
            <person name="Poehlein A."/>
            <person name="Leimbach A."/>
            <person name="Muller N."/>
            <person name="Daniel R."/>
            <person name="Gottschalk G."/>
            <person name="Schink B."/>
        </authorList>
    </citation>
    <scope>NUCLEOTIDE SEQUENCE [LARGE SCALE GENOMIC DNA]</scope>
    <source>
        <strain evidence="5">ATCC BAA-254 / DSM 26808 / PB</strain>
    </source>
</reference>
<dbReference type="STRING" id="1089553.Tph_c15840"/>
<gene>
    <name evidence="4" type="ordered locus">Tph_c15840</name>
</gene>
<dbReference type="InterPro" id="IPR000683">
    <property type="entry name" value="Gfo/Idh/MocA-like_OxRdtase_N"/>
</dbReference>
<dbReference type="Pfam" id="PF00015">
    <property type="entry name" value="MCPsignal"/>
    <property type="match status" value="1"/>
</dbReference>
<dbReference type="SUPFAM" id="SSF51735">
    <property type="entry name" value="NAD(P)-binding Rossmann-fold domains"/>
    <property type="match status" value="1"/>
</dbReference>
<evidence type="ECO:0000313" key="5">
    <source>
        <dbReference type="Proteomes" id="UP000000467"/>
    </source>
</evidence>
<dbReference type="AlphaFoldDB" id="K4LUV2"/>
<dbReference type="EMBL" id="CP003732">
    <property type="protein sequence ID" value="AFV11789.1"/>
    <property type="molecule type" value="Genomic_DNA"/>
</dbReference>
<dbReference type="eggNOG" id="COG0840">
    <property type="taxonomic scope" value="Bacteria"/>
</dbReference>
<evidence type="ECO:0000259" key="3">
    <source>
        <dbReference type="PROSITE" id="PS50111"/>
    </source>
</evidence>
<dbReference type="OrthoDB" id="3192at2"/>
<dbReference type="InterPro" id="IPR036291">
    <property type="entry name" value="NAD(P)-bd_dom_sf"/>
</dbReference>
<dbReference type="SUPFAM" id="SSF58104">
    <property type="entry name" value="Methyl-accepting chemotaxis protein (MCP) signaling domain"/>
    <property type="match status" value="1"/>
</dbReference>
<dbReference type="HOGENOM" id="CLU_085649_0_0_9"/>
<dbReference type="PANTHER" id="PTHR32089">
    <property type="entry name" value="METHYL-ACCEPTING CHEMOTAXIS PROTEIN MCPB"/>
    <property type="match status" value="1"/>
</dbReference>
<dbReference type="GO" id="GO:0016020">
    <property type="term" value="C:membrane"/>
    <property type="evidence" value="ECO:0007669"/>
    <property type="project" value="InterPro"/>
</dbReference>
<dbReference type="SMART" id="SM00283">
    <property type="entry name" value="MA"/>
    <property type="match status" value="1"/>
</dbReference>
<dbReference type="KEGG" id="tpz:Tph_c15840"/>
<dbReference type="eggNOG" id="COG4091">
    <property type="taxonomic scope" value="Bacteria"/>
</dbReference>
<dbReference type="PANTHER" id="PTHR32089:SF112">
    <property type="entry name" value="LYSOZYME-LIKE PROTEIN-RELATED"/>
    <property type="match status" value="1"/>
</dbReference>
<sequence length="284" mass="29830">MNIGIVGAGKGGKAILAATYGLPGVTVVGIADIDDNAQGIKLARELGIKTFRDCLDLLKLPDLEIVIEATGVPQVQELLYENKQPETKIIDASAARLMMIMVEAKEEMINELHRRAQQLAAMTDEMNKSVKQIAASAQELAGGAENLASQGKKLGSIADKAKNYVTDTDEVLNFIKKVATQTKLLGLNAAIEAARAGEHGRGFAVVADEVRKLAEDSAVSAEQIGVILKNIEKSVGEIIDGISETAGVSAGQAAATEQVAATITQLGRLAGELEEVALRLASMS</sequence>
<dbReference type="Proteomes" id="UP000000467">
    <property type="component" value="Chromosome"/>
</dbReference>
<name>K4LUV2_THEPS</name>
<dbReference type="Gene3D" id="1.10.287.950">
    <property type="entry name" value="Methyl-accepting chemotaxis protein"/>
    <property type="match status" value="1"/>
</dbReference>
<dbReference type="GO" id="GO:0000166">
    <property type="term" value="F:nucleotide binding"/>
    <property type="evidence" value="ECO:0007669"/>
    <property type="project" value="InterPro"/>
</dbReference>
<evidence type="ECO:0000256" key="2">
    <source>
        <dbReference type="PROSITE-ProRule" id="PRU00284"/>
    </source>
</evidence>
<dbReference type="Pfam" id="PF01408">
    <property type="entry name" value="GFO_IDH_MocA"/>
    <property type="match status" value="1"/>
</dbReference>
<evidence type="ECO:0000256" key="1">
    <source>
        <dbReference type="ARBA" id="ARBA00023224"/>
    </source>
</evidence>
<dbReference type="Gene3D" id="3.40.50.720">
    <property type="entry name" value="NAD(P)-binding Rossmann-like Domain"/>
    <property type="match status" value="1"/>
</dbReference>
<accession>K4LUV2</accession>
<keyword evidence="5" id="KW-1185">Reference proteome</keyword>
<organism evidence="4 5">
    <name type="scientific">Thermacetogenium phaeum (strain ATCC BAA-254 / DSM 26808 / PB)</name>
    <dbReference type="NCBI Taxonomy" id="1089553"/>
    <lineage>
        <taxon>Bacteria</taxon>
        <taxon>Bacillati</taxon>
        <taxon>Bacillota</taxon>
        <taxon>Clostridia</taxon>
        <taxon>Thermoanaerobacterales</taxon>
        <taxon>Thermoanaerobacteraceae</taxon>
        <taxon>Thermacetogenium</taxon>
    </lineage>
</organism>